<evidence type="ECO:0008006" key="4">
    <source>
        <dbReference type="Google" id="ProtNLM"/>
    </source>
</evidence>
<dbReference type="PANTHER" id="PTHR33050:SF7">
    <property type="entry name" value="RIBONUCLEASE H"/>
    <property type="match status" value="1"/>
</dbReference>
<feature type="region of interest" description="Disordered" evidence="1">
    <location>
        <begin position="689"/>
        <end position="716"/>
    </location>
</feature>
<dbReference type="InterPro" id="IPR043502">
    <property type="entry name" value="DNA/RNA_pol_sf"/>
</dbReference>
<organism evidence="2 3">
    <name type="scientific">Prorocentrum cordatum</name>
    <dbReference type="NCBI Taxonomy" id="2364126"/>
    <lineage>
        <taxon>Eukaryota</taxon>
        <taxon>Sar</taxon>
        <taxon>Alveolata</taxon>
        <taxon>Dinophyceae</taxon>
        <taxon>Prorocentrales</taxon>
        <taxon>Prorocentraceae</taxon>
        <taxon>Prorocentrum</taxon>
    </lineage>
</organism>
<keyword evidence="3" id="KW-1185">Reference proteome</keyword>
<proteinExistence type="predicted"/>
<evidence type="ECO:0000313" key="3">
    <source>
        <dbReference type="Proteomes" id="UP001189429"/>
    </source>
</evidence>
<dbReference type="Proteomes" id="UP001189429">
    <property type="component" value="Unassembled WGS sequence"/>
</dbReference>
<feature type="non-terminal residue" evidence="2">
    <location>
        <position position="1"/>
    </location>
</feature>
<name>A0ABN9QUF9_9DINO</name>
<dbReference type="PANTHER" id="PTHR33050">
    <property type="entry name" value="REVERSE TRANSCRIPTASE DOMAIN-CONTAINING PROTEIN"/>
    <property type="match status" value="1"/>
</dbReference>
<feature type="region of interest" description="Disordered" evidence="1">
    <location>
        <begin position="22"/>
        <end position="51"/>
    </location>
</feature>
<comment type="caution">
    <text evidence="2">The sequence shown here is derived from an EMBL/GenBank/DDBJ whole genome shotgun (WGS) entry which is preliminary data.</text>
</comment>
<protein>
    <recommendedName>
        <fullName evidence="4">Reverse transcriptase domain-containing protein</fullName>
    </recommendedName>
</protein>
<gene>
    <name evidence="2" type="ORF">PCOR1329_LOCUS15050</name>
</gene>
<dbReference type="InterPro" id="IPR052055">
    <property type="entry name" value="Hepadnavirus_pol/RT"/>
</dbReference>
<accession>A0ABN9QUF9</accession>
<feature type="compositionally biased region" description="Low complexity" evidence="1">
    <location>
        <begin position="22"/>
        <end position="32"/>
    </location>
</feature>
<sequence length="716" mass="78334">ADVSSERLVRTGKWGNALVRARAGPRVAGPAPSDTANNQPAEPAKHVRERENRECIGGMRDPARAVARMPLLQEAGRRVRGALECFLEKHCWVVRALLEGGADGWRRVEARVGQELAVALGEALGAESTGRSRRSAWRPGLVRAFVRAARDPEIHLADWLEHGAPTSVSLEIPSAGVFPRVETTGAAHHELRKHCALVEPGGNYASVEENEGAVREEIRRLAGKGFVTRYSSWEALLARFPDVIVSKMAAVVKARPDGSQKVRLIIDMLRSRVNEHVKMSERIVLPRLLDVLKDLMSLMEAPSARDVGVDMMVLDWEDAFHSVGVRSEELPHQIVRGFEGEFVGYETILFGGGGSPLVWGRTAAFLGRSGQALFSRQEARIQVYVDDPWTAWLGNSAQRARNKVILLLWWLTVGPPVSWRKVQFGTSVTWIGAEVRILGPSEAEQFLAVTVVPVARLRKLAGRAAWAGGILPYLKSMVAPLWAAITEVSTSARPGAAPAGVPRPRVAHALRWLTAFAKRQRGALSRTYCVGQYRQRVAVNLVFDASPWGYGGYIVVRGQVLSWFAEAVTAEDVVRLGIRVGDSRFQALLETLAILIGVREWLPAWKDERAAVVLRGDSQAALGATANLKSASPALNAVVRELSLDLAEGRYQVDVVALLAGKDNAWADALSRLHEPGGAAEVPRALLARPRTRPAKRDGTWWETMGGPELERSDGR</sequence>
<dbReference type="EMBL" id="CAUYUJ010004528">
    <property type="protein sequence ID" value="CAK0809933.1"/>
    <property type="molecule type" value="Genomic_DNA"/>
</dbReference>
<dbReference type="SUPFAM" id="SSF56672">
    <property type="entry name" value="DNA/RNA polymerases"/>
    <property type="match status" value="1"/>
</dbReference>
<evidence type="ECO:0000256" key="1">
    <source>
        <dbReference type="SAM" id="MobiDB-lite"/>
    </source>
</evidence>
<evidence type="ECO:0000313" key="2">
    <source>
        <dbReference type="EMBL" id="CAK0809933.1"/>
    </source>
</evidence>
<reference evidence="2" key="1">
    <citation type="submission" date="2023-10" db="EMBL/GenBank/DDBJ databases">
        <authorList>
            <person name="Chen Y."/>
            <person name="Shah S."/>
            <person name="Dougan E. K."/>
            <person name="Thang M."/>
            <person name="Chan C."/>
        </authorList>
    </citation>
    <scope>NUCLEOTIDE SEQUENCE [LARGE SCALE GENOMIC DNA]</scope>
</reference>